<accession>A0A2P8GW23</accession>
<proteinExistence type="predicted"/>
<dbReference type="Proteomes" id="UP000241203">
    <property type="component" value="Unassembled WGS sequence"/>
</dbReference>
<evidence type="ECO:0000313" key="2">
    <source>
        <dbReference type="Proteomes" id="UP000241203"/>
    </source>
</evidence>
<dbReference type="InterPro" id="IPR036390">
    <property type="entry name" value="WH_DNA-bd_sf"/>
</dbReference>
<protein>
    <submittedName>
        <fullName evidence="1">Uncharacterized protein</fullName>
    </submittedName>
</protein>
<evidence type="ECO:0000313" key="1">
    <source>
        <dbReference type="EMBL" id="PSL38145.1"/>
    </source>
</evidence>
<reference evidence="1 2" key="1">
    <citation type="submission" date="2018-03" db="EMBL/GenBank/DDBJ databases">
        <title>Genomic Encyclopedia of Archaeal and Bacterial Type Strains, Phase II (KMG-II): from individual species to whole genera.</title>
        <authorList>
            <person name="Goeker M."/>
        </authorList>
    </citation>
    <scope>NUCLEOTIDE SEQUENCE [LARGE SCALE GENOMIC DNA]</scope>
    <source>
        <strain evidence="1 2">DSM 21548</strain>
    </source>
</reference>
<organism evidence="1 2">
    <name type="scientific">Labedella gwakjiensis</name>
    <dbReference type="NCBI Taxonomy" id="390269"/>
    <lineage>
        <taxon>Bacteria</taxon>
        <taxon>Bacillati</taxon>
        <taxon>Actinomycetota</taxon>
        <taxon>Actinomycetes</taxon>
        <taxon>Micrococcales</taxon>
        <taxon>Microbacteriaceae</taxon>
        <taxon>Labedella</taxon>
    </lineage>
</organism>
<dbReference type="EMBL" id="PYAU01000001">
    <property type="protein sequence ID" value="PSL38145.1"/>
    <property type="molecule type" value="Genomic_DNA"/>
</dbReference>
<comment type="caution">
    <text evidence="1">The sequence shown here is derived from an EMBL/GenBank/DDBJ whole genome shotgun (WGS) entry which is preliminary data.</text>
</comment>
<gene>
    <name evidence="1" type="ORF">CLV49_1759</name>
</gene>
<dbReference type="AlphaFoldDB" id="A0A2P8GW23"/>
<name>A0A2P8GW23_9MICO</name>
<dbReference type="SUPFAM" id="SSF46785">
    <property type="entry name" value="Winged helix' DNA-binding domain"/>
    <property type="match status" value="1"/>
</dbReference>
<sequence>MKLRLYLPKSADRYQEGIRRLPELELVHAPADASIEVRGDRRPLWILESTSALPPRLSSAIPSGWIGLIIGRAIPQNLREQLELEGIGWWDLRGGIHVEIGQTLIHIDRTAVRGSAAPKSQDRKLGPAGTRAVQLMLAHPSSELWGVSELSAQADLSIGQAHNVLSLLEQRGFVKAIGRGSSRRRLLEDRPGMLEWLRAGESRLRIPTPAPTFLYARNDVDLATKFAERASAAQVRYAVTSTLGARLRGTPVTTSVVTRIRVDAKDPRSVMDQLGLEKLGGDGAEGGANLELWADTGRVGVHGSSRINGVMVAPEVRIWLDLVRQGGRYEDASDLLKEKILDRA</sequence>